<sequence length="32" mass="3198">MNDRSAIALCVTLSLAAGALGALLAAPDQDRV</sequence>
<evidence type="ECO:0000313" key="1">
    <source>
        <dbReference type="EMBL" id="QDU85646.1"/>
    </source>
</evidence>
<name>A0A518D2E5_9BACT</name>
<dbReference type="EMBL" id="CP036290">
    <property type="protein sequence ID" value="QDU85646.1"/>
    <property type="molecule type" value="Genomic_DNA"/>
</dbReference>
<protein>
    <submittedName>
        <fullName evidence="1">Uncharacterized protein</fullName>
    </submittedName>
</protein>
<proteinExistence type="predicted"/>
<accession>A0A518D2E5</accession>
<reference evidence="1 2" key="1">
    <citation type="submission" date="2019-02" db="EMBL/GenBank/DDBJ databases">
        <title>Deep-cultivation of Planctomycetes and their phenomic and genomic characterization uncovers novel biology.</title>
        <authorList>
            <person name="Wiegand S."/>
            <person name="Jogler M."/>
            <person name="Boedeker C."/>
            <person name="Pinto D."/>
            <person name="Vollmers J."/>
            <person name="Rivas-Marin E."/>
            <person name="Kohn T."/>
            <person name="Peeters S.H."/>
            <person name="Heuer A."/>
            <person name="Rast P."/>
            <person name="Oberbeckmann S."/>
            <person name="Bunk B."/>
            <person name="Jeske O."/>
            <person name="Meyerdierks A."/>
            <person name="Storesund J.E."/>
            <person name="Kallscheuer N."/>
            <person name="Luecker S."/>
            <person name="Lage O.M."/>
            <person name="Pohl T."/>
            <person name="Merkel B.J."/>
            <person name="Hornburger P."/>
            <person name="Mueller R.-W."/>
            <person name="Bruemmer F."/>
            <person name="Labrenz M."/>
            <person name="Spormann A.M."/>
            <person name="Op den Camp H."/>
            <person name="Overmann J."/>
            <person name="Amann R."/>
            <person name="Jetten M.S.M."/>
            <person name="Mascher T."/>
            <person name="Medema M.H."/>
            <person name="Devos D.P."/>
            <person name="Kaster A.-K."/>
            <person name="Ovreas L."/>
            <person name="Rohde M."/>
            <person name="Galperin M.Y."/>
            <person name="Jogler C."/>
        </authorList>
    </citation>
    <scope>NUCLEOTIDE SEQUENCE [LARGE SCALE GENOMIC DNA]</scope>
    <source>
        <strain evidence="1 2">Pla163</strain>
    </source>
</reference>
<keyword evidence="2" id="KW-1185">Reference proteome</keyword>
<evidence type="ECO:0000313" key="2">
    <source>
        <dbReference type="Proteomes" id="UP000319342"/>
    </source>
</evidence>
<dbReference type="Proteomes" id="UP000319342">
    <property type="component" value="Chromosome"/>
</dbReference>
<gene>
    <name evidence="1" type="ORF">Pla163_27790</name>
</gene>
<dbReference type="AlphaFoldDB" id="A0A518D2E5"/>
<organism evidence="1 2">
    <name type="scientific">Rohdeia mirabilis</name>
    <dbReference type="NCBI Taxonomy" id="2528008"/>
    <lineage>
        <taxon>Bacteria</taxon>
        <taxon>Pseudomonadati</taxon>
        <taxon>Planctomycetota</taxon>
        <taxon>Planctomycetia</taxon>
        <taxon>Planctomycetia incertae sedis</taxon>
        <taxon>Rohdeia</taxon>
    </lineage>
</organism>